<comment type="caution">
    <text evidence="1">The sequence shown here is derived from an EMBL/GenBank/DDBJ whole genome shotgun (WGS) entry which is preliminary data.</text>
</comment>
<dbReference type="Proteomes" id="UP000613075">
    <property type="component" value="Unassembled WGS sequence"/>
</dbReference>
<accession>A0ABR9SUY4</accession>
<protein>
    <submittedName>
        <fullName evidence="1">Uncharacterized protein</fullName>
    </submittedName>
</protein>
<gene>
    <name evidence="1" type="ORF">IQK56_18105</name>
</gene>
<dbReference type="RefSeq" id="WP_193863880.1">
    <property type="nucleotide sequence ID" value="NZ_JADDUM010000143.1"/>
</dbReference>
<sequence length="102" mass="11804">MDNKAQLIRLAEQASDDLFCWSRFVAHTEFLWHDTTMVTDAAGWQRQWFELEIVNGLALSAWEEDGRPQDWSARWREAYQQEAVELVNELLALVGGAADQIH</sequence>
<dbReference type="EMBL" id="JADDUM010000143">
    <property type="protein sequence ID" value="MBE8592683.1"/>
    <property type="molecule type" value="Genomic_DNA"/>
</dbReference>
<proteinExistence type="predicted"/>
<keyword evidence="2" id="KW-1185">Reference proteome</keyword>
<name>A0ABR9SUY4_9PSED</name>
<evidence type="ECO:0000313" key="2">
    <source>
        <dbReference type="Proteomes" id="UP000613075"/>
    </source>
</evidence>
<evidence type="ECO:0000313" key="1">
    <source>
        <dbReference type="EMBL" id="MBE8592683.1"/>
    </source>
</evidence>
<reference evidence="1 2" key="1">
    <citation type="submission" date="2020-10" db="EMBL/GenBank/DDBJ databases">
        <title>The draft genomes of Cyclamen pathogen Pseudomonas sp.</title>
        <authorList>
            <person name="Fujikawa T."/>
            <person name="Sawada H."/>
        </authorList>
    </citation>
    <scope>NUCLEOTIDE SEQUENCE [LARGE SCALE GENOMIC DNA]</scope>
    <source>
        <strain evidence="1 2">MAFF 301449</strain>
    </source>
</reference>
<organism evidence="1 2">
    <name type="scientific">Pseudomonas cyclaminis</name>
    <dbReference type="NCBI Taxonomy" id="2781239"/>
    <lineage>
        <taxon>Bacteria</taxon>
        <taxon>Pseudomonadati</taxon>
        <taxon>Pseudomonadota</taxon>
        <taxon>Gammaproteobacteria</taxon>
        <taxon>Pseudomonadales</taxon>
        <taxon>Pseudomonadaceae</taxon>
        <taxon>Pseudomonas</taxon>
    </lineage>
</organism>